<protein>
    <submittedName>
        <fullName evidence="5">Sugar kinase</fullName>
    </submittedName>
</protein>
<dbReference type="SUPFAM" id="SSF53613">
    <property type="entry name" value="Ribokinase-like"/>
    <property type="match status" value="1"/>
</dbReference>
<dbReference type="AlphaFoldDB" id="A0A8J8MVD6"/>
<dbReference type="PANTHER" id="PTHR43085">
    <property type="entry name" value="HEXOKINASE FAMILY MEMBER"/>
    <property type="match status" value="1"/>
</dbReference>
<dbReference type="InterPro" id="IPR029056">
    <property type="entry name" value="Ribokinase-like"/>
</dbReference>
<dbReference type="Pfam" id="PF00294">
    <property type="entry name" value="PfkB"/>
    <property type="match status" value="1"/>
</dbReference>
<dbReference type="GO" id="GO:0019698">
    <property type="term" value="P:D-galacturonate catabolic process"/>
    <property type="evidence" value="ECO:0007669"/>
    <property type="project" value="TreeGrafter"/>
</dbReference>
<dbReference type="GO" id="GO:0005829">
    <property type="term" value="C:cytosol"/>
    <property type="evidence" value="ECO:0007669"/>
    <property type="project" value="TreeGrafter"/>
</dbReference>
<keyword evidence="3 5" id="KW-0418">Kinase</keyword>
<evidence type="ECO:0000259" key="4">
    <source>
        <dbReference type="Pfam" id="PF00294"/>
    </source>
</evidence>
<evidence type="ECO:0000256" key="1">
    <source>
        <dbReference type="ARBA" id="ARBA00010688"/>
    </source>
</evidence>
<dbReference type="Proteomes" id="UP000679284">
    <property type="component" value="Plasmid unnamed2"/>
</dbReference>
<dbReference type="KEGG" id="fap:GR316_12675"/>
<gene>
    <name evidence="5" type="ORF">GR316_12675</name>
</gene>
<dbReference type="PANTHER" id="PTHR43085:SF15">
    <property type="entry name" value="2-DEHYDRO-3-DEOXYGLUCONOKINASE"/>
    <property type="match status" value="1"/>
</dbReference>
<dbReference type="GO" id="GO:0006974">
    <property type="term" value="P:DNA damage response"/>
    <property type="evidence" value="ECO:0007669"/>
    <property type="project" value="TreeGrafter"/>
</dbReference>
<keyword evidence="6" id="KW-1185">Reference proteome</keyword>
<evidence type="ECO:0000313" key="5">
    <source>
        <dbReference type="EMBL" id="QUS37224.1"/>
    </source>
</evidence>
<dbReference type="InterPro" id="IPR011611">
    <property type="entry name" value="PfkB_dom"/>
</dbReference>
<reference evidence="5" key="1">
    <citation type="submission" date="2020-01" db="EMBL/GenBank/DDBJ databases">
        <authorList>
            <person name="Yang Y."/>
            <person name="Kwon Y.M."/>
        </authorList>
    </citation>
    <scope>NUCLEOTIDE SEQUENCE</scope>
    <source>
        <strain evidence="5">PG104</strain>
        <plasmid evidence="5">unnamed2</plasmid>
    </source>
</reference>
<dbReference type="EMBL" id="CP047291">
    <property type="protein sequence ID" value="QUS37224.1"/>
    <property type="molecule type" value="Genomic_DNA"/>
</dbReference>
<name>A0A8J8MVD6_9RHOB</name>
<proteinExistence type="inferred from homology"/>
<evidence type="ECO:0000256" key="3">
    <source>
        <dbReference type="ARBA" id="ARBA00022777"/>
    </source>
</evidence>
<dbReference type="GO" id="GO:0042840">
    <property type="term" value="P:D-glucuronate catabolic process"/>
    <property type="evidence" value="ECO:0007669"/>
    <property type="project" value="TreeGrafter"/>
</dbReference>
<dbReference type="Gene3D" id="3.40.1190.20">
    <property type="match status" value="1"/>
</dbReference>
<dbReference type="PROSITE" id="PS00584">
    <property type="entry name" value="PFKB_KINASES_2"/>
    <property type="match status" value="1"/>
</dbReference>
<dbReference type="RefSeq" id="WP_211785387.1">
    <property type="nucleotide sequence ID" value="NZ_CP047291.1"/>
</dbReference>
<keyword evidence="2" id="KW-0808">Transferase</keyword>
<accession>A0A8J8MVD6</accession>
<comment type="similarity">
    <text evidence="1">Belongs to the carbohydrate kinase PfkB family.</text>
</comment>
<evidence type="ECO:0000313" key="6">
    <source>
        <dbReference type="Proteomes" id="UP000679284"/>
    </source>
</evidence>
<dbReference type="CDD" id="cd01166">
    <property type="entry name" value="KdgK"/>
    <property type="match status" value="1"/>
</dbReference>
<dbReference type="InterPro" id="IPR002173">
    <property type="entry name" value="Carboh/pur_kinase_PfkB_CS"/>
</dbReference>
<organism evidence="5 6">
    <name type="scientific">Falsirhodobacter algicola</name>
    <dbReference type="NCBI Taxonomy" id="2692330"/>
    <lineage>
        <taxon>Bacteria</taxon>
        <taxon>Pseudomonadati</taxon>
        <taxon>Pseudomonadota</taxon>
        <taxon>Alphaproteobacteria</taxon>
        <taxon>Rhodobacterales</taxon>
        <taxon>Paracoccaceae</taxon>
        <taxon>Falsirhodobacter</taxon>
    </lineage>
</organism>
<dbReference type="InterPro" id="IPR050306">
    <property type="entry name" value="PfkB_Carbo_kinase"/>
</dbReference>
<feature type="domain" description="Carbohydrate kinase PfkB" evidence="4">
    <location>
        <begin position="2"/>
        <end position="290"/>
    </location>
</feature>
<geneLocation type="plasmid" evidence="5 6">
    <name>unnamed2</name>
</geneLocation>
<keyword evidence="5" id="KW-0614">Plasmid</keyword>
<dbReference type="GO" id="GO:0008673">
    <property type="term" value="F:2-dehydro-3-deoxygluconokinase activity"/>
    <property type="evidence" value="ECO:0007669"/>
    <property type="project" value="TreeGrafter"/>
</dbReference>
<evidence type="ECO:0000256" key="2">
    <source>
        <dbReference type="ARBA" id="ARBA00022679"/>
    </source>
</evidence>
<sequence length="294" mass="31050">MKILSIGECMIELAGTGTPEQWRSGFAGDTFNTAWHLRRQLPADWVVEYFTSVGRDPRSEAMLAFMAAAGLETGQILRHPTRVPGLYMIDLDGGERSFTYWRDNSAARCLADDAEALNAAIGGADVVYVSGITLAILPEAGLRTLLDALDAAPGHVVFDPNLRPRLWASAERMCAVITEAASRARTVLPSFDDEASFFGDATPEATADRYLALGAQEVLVKNGGGAMILATPEGRQSIAGLERLAPVDTTGAGDSFNAGYLAARLTGASAEEAARKGHAVASRVVMGHGALVAV</sequence>